<evidence type="ECO:0000256" key="6">
    <source>
        <dbReference type="ARBA" id="ARBA00023136"/>
    </source>
</evidence>
<dbReference type="GO" id="GO:0015288">
    <property type="term" value="F:porin activity"/>
    <property type="evidence" value="ECO:0007669"/>
    <property type="project" value="TreeGrafter"/>
</dbReference>
<evidence type="ECO:0008006" key="10">
    <source>
        <dbReference type="Google" id="ProtNLM"/>
    </source>
</evidence>
<name>A0A2D6YIN2_9DELT</name>
<reference evidence="9" key="1">
    <citation type="submission" date="2017-09" db="EMBL/GenBank/DDBJ databases">
        <title>The Reconstruction of 2,631 Draft Metagenome-Assembled Genomes from the Global Oceans.</title>
        <authorList>
            <person name="Tully B.J."/>
            <person name="Graham E.D."/>
            <person name="Heidelberg J.F."/>
        </authorList>
    </citation>
    <scope>NUCLEOTIDE SEQUENCE [LARGE SCALE GENOMIC DNA]</scope>
</reference>
<evidence type="ECO:0000256" key="4">
    <source>
        <dbReference type="ARBA" id="ARBA00022452"/>
    </source>
</evidence>
<gene>
    <name evidence="8" type="ORF">CMN54_06220</name>
</gene>
<evidence type="ECO:0000256" key="7">
    <source>
        <dbReference type="ARBA" id="ARBA00023237"/>
    </source>
</evidence>
<evidence type="ECO:0000256" key="2">
    <source>
        <dbReference type="ARBA" id="ARBA00007613"/>
    </source>
</evidence>
<dbReference type="Pfam" id="PF02321">
    <property type="entry name" value="OEP"/>
    <property type="match status" value="2"/>
</dbReference>
<dbReference type="PANTHER" id="PTHR30026">
    <property type="entry name" value="OUTER MEMBRANE PROTEIN TOLC"/>
    <property type="match status" value="1"/>
</dbReference>
<evidence type="ECO:0000256" key="5">
    <source>
        <dbReference type="ARBA" id="ARBA00022692"/>
    </source>
</evidence>
<keyword evidence="3" id="KW-0813">Transport</keyword>
<dbReference type="EMBL" id="NZEX01000071">
    <property type="protein sequence ID" value="MAH63030.1"/>
    <property type="molecule type" value="Genomic_DNA"/>
</dbReference>
<comment type="similarity">
    <text evidence="2">Belongs to the outer membrane factor (OMF) (TC 1.B.17) family.</text>
</comment>
<accession>A0A2D6YIN2</accession>
<dbReference type="GO" id="GO:0009279">
    <property type="term" value="C:cell outer membrane"/>
    <property type="evidence" value="ECO:0007669"/>
    <property type="project" value="UniProtKB-SubCell"/>
</dbReference>
<protein>
    <recommendedName>
        <fullName evidence="10">TolC family protein</fullName>
    </recommendedName>
</protein>
<keyword evidence="4" id="KW-1134">Transmembrane beta strand</keyword>
<evidence type="ECO:0000256" key="1">
    <source>
        <dbReference type="ARBA" id="ARBA00004442"/>
    </source>
</evidence>
<evidence type="ECO:0000256" key="3">
    <source>
        <dbReference type="ARBA" id="ARBA00022448"/>
    </source>
</evidence>
<comment type="caution">
    <text evidence="8">The sequence shown here is derived from an EMBL/GenBank/DDBJ whole genome shotgun (WGS) entry which is preliminary data.</text>
</comment>
<dbReference type="InterPro" id="IPR051906">
    <property type="entry name" value="TolC-like"/>
</dbReference>
<keyword evidence="7" id="KW-0998">Cell outer membrane</keyword>
<evidence type="ECO:0000313" key="8">
    <source>
        <dbReference type="EMBL" id="MAH63030.1"/>
    </source>
</evidence>
<dbReference type="GO" id="GO:1990281">
    <property type="term" value="C:efflux pump complex"/>
    <property type="evidence" value="ECO:0007669"/>
    <property type="project" value="TreeGrafter"/>
</dbReference>
<proteinExistence type="inferred from homology"/>
<keyword evidence="5" id="KW-0812">Transmembrane</keyword>
<dbReference type="AlphaFoldDB" id="A0A2D6YIN2"/>
<sequence length="563" mass="63771">MSSFGMVCTFQSNRPQLINEMRHPLFKVFFRRRNLRKYLFLGLLLSLPGILSAQISNDLISDPLVAELAERAEIIRYDDRDVVEVSLEDILLLTISRSLSLEASRLSEDIANQEFKSVQARYFDQVTTRTGFERNTILTNDPTQVPQDSYAVGSRSDSIQFSSTFVRRLRTGSSFGFTLQEQLYKSETLSRQEKMGSLDSGSSGNWRDIASVRAFASIPFFQDAGEEINNLPESFADLGIDRSKASIKLAELAQLAMVASTYWDMVAVLENIEIQKSSVELSEQLLQDNQARLQVGTLNRTDVLVAETQLSRDRQALFSARLDALRIEDQLRAVLNLGGLELGFYPSNRPELRDFFPEPASLRTQIFENDPQLRLLEISIDSTKLEVQQEENRLQTNLDLDLSYTMTGYANTPLVGAGDFIEPGLHGFEASLTWTVPLGDQATPERIKQKKIQQEQILLNIDSRKSELDVSLQTILRDLELSEQEVGTAQAVVKLAEEQLQNEIDRFSLGQGTSFQVSQFQQQQSQAKAQEILARVRYEKAYLRLLTLTGQIYEEFNLNRTKS</sequence>
<comment type="subcellular location">
    <subcellularLocation>
        <location evidence="1">Cell outer membrane</location>
    </subcellularLocation>
</comment>
<dbReference type="Gene3D" id="1.20.1600.10">
    <property type="entry name" value="Outer membrane efflux proteins (OEP)"/>
    <property type="match status" value="1"/>
</dbReference>
<evidence type="ECO:0000313" key="9">
    <source>
        <dbReference type="Proteomes" id="UP000226525"/>
    </source>
</evidence>
<organism evidence="8 9">
    <name type="scientific">SAR324 cluster bacterium</name>
    <dbReference type="NCBI Taxonomy" id="2024889"/>
    <lineage>
        <taxon>Bacteria</taxon>
        <taxon>Deltaproteobacteria</taxon>
        <taxon>SAR324 cluster</taxon>
    </lineage>
</organism>
<dbReference type="PANTHER" id="PTHR30026:SF23">
    <property type="entry name" value="TO APRF-PUTATIVE OUTER MEMBRANE EFFLUX PROTEIN OR SECRETED ALKALINE PHOSPHATASE-RELATED"/>
    <property type="match status" value="1"/>
</dbReference>
<dbReference type="GO" id="GO:0015562">
    <property type="term" value="F:efflux transmembrane transporter activity"/>
    <property type="evidence" value="ECO:0007669"/>
    <property type="project" value="InterPro"/>
</dbReference>
<keyword evidence="6" id="KW-0472">Membrane</keyword>
<dbReference type="InterPro" id="IPR003423">
    <property type="entry name" value="OMP_efflux"/>
</dbReference>
<dbReference type="SUPFAM" id="SSF56954">
    <property type="entry name" value="Outer membrane efflux proteins (OEP)"/>
    <property type="match status" value="1"/>
</dbReference>
<dbReference type="Proteomes" id="UP000226525">
    <property type="component" value="Unassembled WGS sequence"/>
</dbReference>